<name>A0AAE1WLR2_9LAMI</name>
<dbReference type="Proteomes" id="UP001289374">
    <property type="component" value="Unassembled WGS sequence"/>
</dbReference>
<sequence>MTEGSFVQEHGVKMLFRMEKLKDFESDLGKKTDIDVIIQSFPPSLDIFIVNYNMNWLDKYLHDLINILVQYEATAEKSAPSVLIGEVSTSKAKRYARSRNLS</sequence>
<proteinExistence type="predicted"/>
<keyword evidence="2" id="KW-1185">Reference proteome</keyword>
<gene>
    <name evidence="1" type="ORF">Sango_1731000</name>
</gene>
<protein>
    <submittedName>
        <fullName evidence="1">Uncharacterized protein</fullName>
    </submittedName>
</protein>
<evidence type="ECO:0000313" key="1">
    <source>
        <dbReference type="EMBL" id="KAK4395767.1"/>
    </source>
</evidence>
<reference evidence="1" key="2">
    <citation type="journal article" date="2024" name="Plant">
        <title>Genomic evolution and insights into agronomic trait innovations of Sesamum species.</title>
        <authorList>
            <person name="Miao H."/>
            <person name="Wang L."/>
            <person name="Qu L."/>
            <person name="Liu H."/>
            <person name="Sun Y."/>
            <person name="Le M."/>
            <person name="Wang Q."/>
            <person name="Wei S."/>
            <person name="Zheng Y."/>
            <person name="Lin W."/>
            <person name="Duan Y."/>
            <person name="Cao H."/>
            <person name="Xiong S."/>
            <person name="Wang X."/>
            <person name="Wei L."/>
            <person name="Li C."/>
            <person name="Ma Q."/>
            <person name="Ju M."/>
            <person name="Zhao R."/>
            <person name="Li G."/>
            <person name="Mu C."/>
            <person name="Tian Q."/>
            <person name="Mei H."/>
            <person name="Zhang T."/>
            <person name="Gao T."/>
            <person name="Zhang H."/>
        </authorList>
    </citation>
    <scope>NUCLEOTIDE SEQUENCE</scope>
    <source>
        <strain evidence="1">K16</strain>
    </source>
</reference>
<comment type="caution">
    <text evidence="1">The sequence shown here is derived from an EMBL/GenBank/DDBJ whole genome shotgun (WGS) entry which is preliminary data.</text>
</comment>
<organism evidence="1 2">
    <name type="scientific">Sesamum angolense</name>
    <dbReference type="NCBI Taxonomy" id="2727404"/>
    <lineage>
        <taxon>Eukaryota</taxon>
        <taxon>Viridiplantae</taxon>
        <taxon>Streptophyta</taxon>
        <taxon>Embryophyta</taxon>
        <taxon>Tracheophyta</taxon>
        <taxon>Spermatophyta</taxon>
        <taxon>Magnoliopsida</taxon>
        <taxon>eudicotyledons</taxon>
        <taxon>Gunneridae</taxon>
        <taxon>Pentapetalae</taxon>
        <taxon>asterids</taxon>
        <taxon>lamiids</taxon>
        <taxon>Lamiales</taxon>
        <taxon>Pedaliaceae</taxon>
        <taxon>Sesamum</taxon>
    </lineage>
</organism>
<dbReference type="EMBL" id="JACGWL010000009">
    <property type="protein sequence ID" value="KAK4395767.1"/>
    <property type="molecule type" value="Genomic_DNA"/>
</dbReference>
<evidence type="ECO:0000313" key="2">
    <source>
        <dbReference type="Proteomes" id="UP001289374"/>
    </source>
</evidence>
<reference evidence="1" key="1">
    <citation type="submission" date="2020-06" db="EMBL/GenBank/DDBJ databases">
        <authorList>
            <person name="Li T."/>
            <person name="Hu X."/>
            <person name="Zhang T."/>
            <person name="Song X."/>
            <person name="Zhang H."/>
            <person name="Dai N."/>
            <person name="Sheng W."/>
            <person name="Hou X."/>
            <person name="Wei L."/>
        </authorList>
    </citation>
    <scope>NUCLEOTIDE SEQUENCE</scope>
    <source>
        <strain evidence="1">K16</strain>
        <tissue evidence="1">Leaf</tissue>
    </source>
</reference>
<dbReference type="AlphaFoldDB" id="A0AAE1WLR2"/>
<accession>A0AAE1WLR2</accession>